<dbReference type="GO" id="GO:0016853">
    <property type="term" value="F:isomerase activity"/>
    <property type="evidence" value="ECO:0007669"/>
    <property type="project" value="UniProtKB-KW"/>
</dbReference>
<evidence type="ECO:0000313" key="4">
    <source>
        <dbReference type="Proteomes" id="UP001597533"/>
    </source>
</evidence>
<evidence type="ECO:0000259" key="2">
    <source>
        <dbReference type="Pfam" id="PF01261"/>
    </source>
</evidence>
<feature type="domain" description="Xylose isomerase-like TIM barrel" evidence="2">
    <location>
        <begin position="131"/>
        <end position="260"/>
    </location>
</feature>
<name>A0ABW5WL27_9FLAO</name>
<proteinExistence type="predicted"/>
<keyword evidence="1" id="KW-0732">Signal</keyword>
<dbReference type="InterPro" id="IPR013022">
    <property type="entry name" value="Xyl_isomerase-like_TIM-brl"/>
</dbReference>
<protein>
    <submittedName>
        <fullName evidence="3">Sugar phosphate isomerase/epimerase family protein</fullName>
    </submittedName>
</protein>
<dbReference type="EMBL" id="JBHUOV010000001">
    <property type="protein sequence ID" value="MFD2823393.1"/>
    <property type="molecule type" value="Genomic_DNA"/>
</dbReference>
<feature type="chain" id="PRO_5045733674" evidence="1">
    <location>
        <begin position="22"/>
        <end position="294"/>
    </location>
</feature>
<dbReference type="PROSITE" id="PS51257">
    <property type="entry name" value="PROKAR_LIPOPROTEIN"/>
    <property type="match status" value="1"/>
</dbReference>
<accession>A0ABW5WL27</accession>
<feature type="signal peptide" evidence="1">
    <location>
        <begin position="1"/>
        <end position="21"/>
    </location>
</feature>
<dbReference type="Proteomes" id="UP001597533">
    <property type="component" value="Unassembled WGS sequence"/>
</dbReference>
<dbReference type="InterPro" id="IPR036237">
    <property type="entry name" value="Xyl_isomerase-like_sf"/>
</dbReference>
<organism evidence="3 4">
    <name type="scientific">Lacinutrix iliipiscaria</name>
    <dbReference type="NCBI Taxonomy" id="1230532"/>
    <lineage>
        <taxon>Bacteria</taxon>
        <taxon>Pseudomonadati</taxon>
        <taxon>Bacteroidota</taxon>
        <taxon>Flavobacteriia</taxon>
        <taxon>Flavobacteriales</taxon>
        <taxon>Flavobacteriaceae</taxon>
        <taxon>Lacinutrix</taxon>
    </lineage>
</organism>
<sequence length="294" mass="33958">MKNSKTIICLLLLLIFVSSCSNNIESQFKVDKISPWCIIGFDALDRSPKQRIDMLKQMGFTKYGYNKGKGDLTKMKEEFKLAKENNIEIVSIFLWLNAKRDSIGKLSPLNQELLSNINEVEYKPTIWLSFSNNYFEGLNQEQSIELSIEMIKFIKLKADKMGCKLALYNHHGWFGNPHNQVEILEKLNQNSITMVYNFHHSQEYIDEFPEIVKKIKPYLSFVNLNGVKKEGPQILPIGKGDYEFEMVKLLIDQGFHGPWGILGHLKTEDVQKVLKRNVEGLNLMSSKYIVEEGK</sequence>
<evidence type="ECO:0000256" key="1">
    <source>
        <dbReference type="SAM" id="SignalP"/>
    </source>
</evidence>
<dbReference type="Gene3D" id="3.20.20.150">
    <property type="entry name" value="Divalent-metal-dependent TIM barrel enzymes"/>
    <property type="match status" value="1"/>
</dbReference>
<dbReference type="RefSeq" id="WP_183487122.1">
    <property type="nucleotide sequence ID" value="NZ_JBHUOV010000001.1"/>
</dbReference>
<comment type="caution">
    <text evidence="3">The sequence shown here is derived from an EMBL/GenBank/DDBJ whole genome shotgun (WGS) entry which is preliminary data.</text>
</comment>
<dbReference type="Pfam" id="PF01261">
    <property type="entry name" value="AP_endonuc_2"/>
    <property type="match status" value="1"/>
</dbReference>
<gene>
    <name evidence="3" type="ORF">ACFS5M_06905</name>
</gene>
<reference evidence="4" key="1">
    <citation type="journal article" date="2019" name="Int. J. Syst. Evol. Microbiol.">
        <title>The Global Catalogue of Microorganisms (GCM) 10K type strain sequencing project: providing services to taxonomists for standard genome sequencing and annotation.</title>
        <authorList>
            <consortium name="The Broad Institute Genomics Platform"/>
            <consortium name="The Broad Institute Genome Sequencing Center for Infectious Disease"/>
            <person name="Wu L."/>
            <person name="Ma J."/>
        </authorList>
    </citation>
    <scope>NUCLEOTIDE SEQUENCE [LARGE SCALE GENOMIC DNA]</scope>
    <source>
        <strain evidence="4">KCTC 32141</strain>
    </source>
</reference>
<dbReference type="SUPFAM" id="SSF51658">
    <property type="entry name" value="Xylose isomerase-like"/>
    <property type="match status" value="1"/>
</dbReference>
<evidence type="ECO:0000313" key="3">
    <source>
        <dbReference type="EMBL" id="MFD2823393.1"/>
    </source>
</evidence>
<keyword evidence="3" id="KW-0413">Isomerase</keyword>
<keyword evidence="4" id="KW-1185">Reference proteome</keyword>